<feature type="signal peptide" evidence="5">
    <location>
        <begin position="1"/>
        <end position="33"/>
    </location>
</feature>
<dbReference type="PROSITE" id="PS50231">
    <property type="entry name" value="RICIN_B_LECTIN"/>
    <property type="match status" value="1"/>
</dbReference>
<evidence type="ECO:0000256" key="4">
    <source>
        <dbReference type="ARBA" id="ARBA00023295"/>
    </source>
</evidence>
<dbReference type="SUPFAM" id="SSF75005">
    <property type="entry name" value="Arabinanase/levansucrase/invertase"/>
    <property type="match status" value="1"/>
</dbReference>
<dbReference type="Gene3D" id="2.115.10.20">
    <property type="entry name" value="Glycosyl hydrolase domain, family 43"/>
    <property type="match status" value="1"/>
</dbReference>
<keyword evidence="2 5" id="KW-0732">Signal</keyword>
<name>A0A6F8YXR2_9ACTN</name>
<dbReference type="InterPro" id="IPR000772">
    <property type="entry name" value="Ricin_B_lectin"/>
</dbReference>
<gene>
    <name evidence="7" type="ORF">Psuf_081570</name>
</gene>
<evidence type="ECO:0000256" key="3">
    <source>
        <dbReference type="ARBA" id="ARBA00022801"/>
    </source>
</evidence>
<dbReference type="SMART" id="SM00458">
    <property type="entry name" value="RICIN"/>
    <property type="match status" value="1"/>
</dbReference>
<evidence type="ECO:0000256" key="5">
    <source>
        <dbReference type="SAM" id="SignalP"/>
    </source>
</evidence>
<dbReference type="PANTHER" id="PTHR43817:SF1">
    <property type="entry name" value="HYDROLASE, FAMILY 43, PUTATIVE (AFU_ORTHOLOGUE AFUA_3G01660)-RELATED"/>
    <property type="match status" value="1"/>
</dbReference>
<accession>A0A6F8YXR2</accession>
<dbReference type="RefSeq" id="WP_173163292.1">
    <property type="nucleotide sequence ID" value="NZ_AP022871.1"/>
</dbReference>
<dbReference type="Pfam" id="PF04616">
    <property type="entry name" value="Glyco_hydro_43"/>
    <property type="match status" value="1"/>
</dbReference>
<dbReference type="Proteomes" id="UP000503011">
    <property type="component" value="Chromosome"/>
</dbReference>
<dbReference type="SUPFAM" id="SSF50370">
    <property type="entry name" value="Ricin B-like lectins"/>
    <property type="match status" value="2"/>
</dbReference>
<sequence length="631" mass="67061">MLTRARTRLVAALSAATLAALALVGVTAPPANAVGETTFRNPLLANGADPWLRYFEGNYYLATTTWSSQLVMRKSPTLAGLATAPPVYVWSETAADSCCNFWAFEFHRLAGPSGTRWYLMFTSGHAANLDRQHLTVLESAGDDPLGPYIHRGSPMPGTWNIDGSYVTVGGQLHLLWSQWQGADQSVWIARMSNPWTVTGARVLISRPTYSWETVGGRTNEGPEPLQRNGKTMIVYSASSCGTPDYKLGLLTLTGGDPLSAASWTKSPNPVFQRGNGVYGPGHNGFFKSPDGSEDWIVYHGNASTSQGCGDTRSTRAQRFTWNADDTPNFGAPAATSTSLAVPSGELGPITANVQGGAYTVVNRNSGLCLTATGTGDGADVTQGDCAAAASRWVLDQTADGYHRLVNRSTRKALDVADCGTADGVDVRQWAWLDNTCQQFQPLTTADGWLRLQSRASGKVLDVADCSTGGGADVRQWAWLGNSCQQWRLAPAGGVAVTSVQSGKVLDVADCSTGGGANVRAWAYNGAGCQRWSFTHTDSGYYRIRPAHHASGCLAVAGGSTSDGANIEQSTACSGTNSQFRLEVLTDGSVRLLARHSGKAVDLAGCGLATGTNIAQWSWLDNICQRFHLRAV</sequence>
<keyword evidence="4" id="KW-0326">Glycosidase</keyword>
<proteinExistence type="inferred from homology"/>
<organism evidence="7 8">
    <name type="scientific">Phytohabitans suffuscus</name>
    <dbReference type="NCBI Taxonomy" id="624315"/>
    <lineage>
        <taxon>Bacteria</taxon>
        <taxon>Bacillati</taxon>
        <taxon>Actinomycetota</taxon>
        <taxon>Actinomycetes</taxon>
        <taxon>Micromonosporales</taxon>
        <taxon>Micromonosporaceae</taxon>
    </lineage>
</organism>
<dbReference type="InterPro" id="IPR023296">
    <property type="entry name" value="Glyco_hydro_beta-prop_sf"/>
</dbReference>
<dbReference type="PANTHER" id="PTHR43817">
    <property type="entry name" value="GLYCOSYL HYDROLASE"/>
    <property type="match status" value="1"/>
</dbReference>
<keyword evidence="8" id="KW-1185">Reference proteome</keyword>
<feature type="chain" id="PRO_5026200993" description="Ricin B lectin domain-containing protein" evidence="5">
    <location>
        <begin position="34"/>
        <end position="631"/>
    </location>
</feature>
<evidence type="ECO:0000259" key="6">
    <source>
        <dbReference type="SMART" id="SM00458"/>
    </source>
</evidence>
<dbReference type="AlphaFoldDB" id="A0A6F8YXR2"/>
<dbReference type="EMBL" id="AP022871">
    <property type="protein sequence ID" value="BCB90844.1"/>
    <property type="molecule type" value="Genomic_DNA"/>
</dbReference>
<dbReference type="CDD" id="cd23457">
    <property type="entry name" value="beta-trefoil_Ricin_SaAF-like"/>
    <property type="match status" value="1"/>
</dbReference>
<evidence type="ECO:0000256" key="2">
    <source>
        <dbReference type="ARBA" id="ARBA00022729"/>
    </source>
</evidence>
<comment type="similarity">
    <text evidence="1">Belongs to the glycosyl hydrolase 43 family.</text>
</comment>
<dbReference type="InterPro" id="IPR006710">
    <property type="entry name" value="Glyco_hydro_43"/>
</dbReference>
<dbReference type="GO" id="GO:0004553">
    <property type="term" value="F:hydrolase activity, hydrolyzing O-glycosyl compounds"/>
    <property type="evidence" value="ECO:0007669"/>
    <property type="project" value="InterPro"/>
</dbReference>
<protein>
    <recommendedName>
        <fullName evidence="6">Ricin B lectin domain-containing protein</fullName>
    </recommendedName>
</protein>
<evidence type="ECO:0000313" key="7">
    <source>
        <dbReference type="EMBL" id="BCB90844.1"/>
    </source>
</evidence>
<dbReference type="InterPro" id="IPR035992">
    <property type="entry name" value="Ricin_B-like_lectins"/>
</dbReference>
<reference evidence="7 8" key="1">
    <citation type="submission" date="2020-03" db="EMBL/GenBank/DDBJ databases">
        <title>Whole genome shotgun sequence of Phytohabitans suffuscus NBRC 105367.</title>
        <authorList>
            <person name="Komaki H."/>
            <person name="Tamura T."/>
        </authorList>
    </citation>
    <scope>NUCLEOTIDE SEQUENCE [LARGE SCALE GENOMIC DNA]</scope>
    <source>
        <strain evidence="7 8">NBRC 105367</strain>
    </source>
</reference>
<dbReference type="Gene3D" id="2.80.10.50">
    <property type="match status" value="5"/>
</dbReference>
<evidence type="ECO:0000256" key="1">
    <source>
        <dbReference type="ARBA" id="ARBA00009865"/>
    </source>
</evidence>
<reference evidence="7 8" key="2">
    <citation type="submission" date="2020-03" db="EMBL/GenBank/DDBJ databases">
        <authorList>
            <person name="Ichikawa N."/>
            <person name="Kimura A."/>
            <person name="Kitahashi Y."/>
            <person name="Uohara A."/>
        </authorList>
    </citation>
    <scope>NUCLEOTIDE SEQUENCE [LARGE SCALE GENOMIC DNA]</scope>
    <source>
        <strain evidence="7 8">NBRC 105367</strain>
    </source>
</reference>
<keyword evidence="3" id="KW-0378">Hydrolase</keyword>
<evidence type="ECO:0000313" key="8">
    <source>
        <dbReference type="Proteomes" id="UP000503011"/>
    </source>
</evidence>
<feature type="domain" description="Ricin B lectin" evidence="6">
    <location>
        <begin position="447"/>
        <end position="582"/>
    </location>
</feature>
<dbReference type="KEGG" id="psuu:Psuf_081570"/>
<dbReference type="GO" id="GO:0005975">
    <property type="term" value="P:carbohydrate metabolic process"/>
    <property type="evidence" value="ECO:0007669"/>
    <property type="project" value="InterPro"/>
</dbReference>
<dbReference type="CDD" id="cd18820">
    <property type="entry name" value="GH43_LbAraf43-like"/>
    <property type="match status" value="1"/>
</dbReference>
<dbReference type="Pfam" id="PF14200">
    <property type="entry name" value="RicinB_lectin_2"/>
    <property type="match status" value="2"/>
</dbReference>